<dbReference type="AlphaFoldDB" id="Q2QT33"/>
<dbReference type="EMBL" id="DP000011">
    <property type="protein sequence ID" value="ABA97574.1"/>
    <property type="molecule type" value="Genomic_DNA"/>
</dbReference>
<sequence>MAIISMGGDGGLSAAARERGRGGIRVGGGGAGRAIRPSGWGGARGSGWGESGALDRSEVVSLVVRSWFFYVLVMLENPNSDLGISIENQTHWWQMSLRTGKESCVHLIARHIHAYPGFINFFPLEPEPAELECSREPVQIRVFALPQKRSSETVDSFEDPFWRMKDCEKKRYCQMVLMNPFSGETFTMPPAPLGLRCGRPKASFTYWSSYSVYLRGPYLVEFEGRVLSVCAPKPFEPDGGGKFFVGELTVGENRAALVELDDSELSNKSWFLGPVQSFRARIKGHRVYNFAYKPQWDGEDIEKNHHYHVHYHDLLKKKFRYLTVDEFSSGHSWVDLGGVLVTRYPKTQA</sequence>
<organism evidence="1">
    <name type="scientific">Oryza sativa subsp. japonica</name>
    <name type="common">Rice</name>
    <dbReference type="NCBI Taxonomy" id="39947"/>
    <lineage>
        <taxon>Eukaryota</taxon>
        <taxon>Viridiplantae</taxon>
        <taxon>Streptophyta</taxon>
        <taxon>Embryophyta</taxon>
        <taxon>Tracheophyta</taxon>
        <taxon>Spermatophyta</taxon>
        <taxon>Magnoliopsida</taxon>
        <taxon>Liliopsida</taxon>
        <taxon>Poales</taxon>
        <taxon>Poaceae</taxon>
        <taxon>BOP clade</taxon>
        <taxon>Oryzoideae</taxon>
        <taxon>Oryzeae</taxon>
        <taxon>Oryzinae</taxon>
        <taxon>Oryza</taxon>
        <taxon>Oryza sativa</taxon>
    </lineage>
</organism>
<protein>
    <submittedName>
        <fullName evidence="1">Uncharacterized protein</fullName>
    </submittedName>
</protein>
<evidence type="ECO:0000313" key="1">
    <source>
        <dbReference type="EMBL" id="ABA97574.1"/>
    </source>
</evidence>
<name>Q2QT33_ORYSJ</name>
<reference evidence="1" key="3">
    <citation type="submission" date="2006-01" db="EMBL/GenBank/DDBJ databases">
        <authorList>
            <person name="Buell R."/>
        </authorList>
    </citation>
    <scope>NUCLEOTIDE SEQUENCE</scope>
</reference>
<reference evidence="1" key="1">
    <citation type="journal article" date="2005" name="BMC Biol.">
        <title>The sequence of rice chromosomes 11 and 12, rich in disease resistance genes and recent gene duplications.</title>
        <authorList>
            <consortium name="The rice chromosomes 11 and 12 sequencing consortia"/>
        </authorList>
    </citation>
    <scope>NUCLEOTIDE SEQUENCE [LARGE SCALE GENOMIC DNA]</scope>
</reference>
<reference evidence="1" key="2">
    <citation type="submission" date="2005-04" db="EMBL/GenBank/DDBJ databases">
        <authorList>
            <person name="Buell C.R."/>
            <person name="Wing R.A."/>
            <person name="McCombie W.A."/>
            <person name="Ouyang S."/>
        </authorList>
    </citation>
    <scope>NUCLEOTIDE SEQUENCE</scope>
</reference>
<gene>
    <name evidence="1" type="ordered locus">LOC_Os12g22020</name>
</gene>
<proteinExistence type="predicted"/>
<accession>Q2QT33</accession>